<keyword evidence="3" id="KW-1185">Reference proteome</keyword>
<evidence type="ECO:0000313" key="3">
    <source>
        <dbReference type="Proteomes" id="UP000265515"/>
    </source>
</evidence>
<dbReference type="AlphaFoldDB" id="A0A388LPD4"/>
<dbReference type="EMBL" id="BFEA01000463">
    <property type="protein sequence ID" value="GBG84085.1"/>
    <property type="molecule type" value="Genomic_DNA"/>
</dbReference>
<evidence type="ECO:0000313" key="2">
    <source>
        <dbReference type="EMBL" id="GBG84085.1"/>
    </source>
</evidence>
<dbReference type="Proteomes" id="UP000265515">
    <property type="component" value="Unassembled WGS sequence"/>
</dbReference>
<comment type="caution">
    <text evidence="2">The sequence shown here is derived from an EMBL/GenBank/DDBJ whole genome shotgun (WGS) entry which is preliminary data.</text>
</comment>
<feature type="compositionally biased region" description="Basic and acidic residues" evidence="1">
    <location>
        <begin position="11"/>
        <end position="29"/>
    </location>
</feature>
<proteinExistence type="predicted"/>
<organism evidence="2 3">
    <name type="scientific">Chara braunii</name>
    <name type="common">Braun's stonewort</name>
    <dbReference type="NCBI Taxonomy" id="69332"/>
    <lineage>
        <taxon>Eukaryota</taxon>
        <taxon>Viridiplantae</taxon>
        <taxon>Streptophyta</taxon>
        <taxon>Charophyceae</taxon>
        <taxon>Charales</taxon>
        <taxon>Characeae</taxon>
        <taxon>Chara</taxon>
    </lineage>
</organism>
<feature type="compositionally biased region" description="Basic residues" evidence="1">
    <location>
        <begin position="115"/>
        <end position="134"/>
    </location>
</feature>
<protein>
    <submittedName>
        <fullName evidence="2">Uncharacterized protein</fullName>
    </submittedName>
</protein>
<evidence type="ECO:0000256" key="1">
    <source>
        <dbReference type="SAM" id="MobiDB-lite"/>
    </source>
</evidence>
<accession>A0A388LPD4</accession>
<name>A0A388LPD4_CHABU</name>
<sequence length="292" mass="31760">MGNTDEGECGTGERREQVGGGTDHMEWEKVAAGGGVGAGAVRGSEMGDEKLEEEREDVDASAGLASKGRGKRTAQSSPKPAAPKKQPRRKVVDETRVALDASQGTLGDVDVKCKSSARIRKTSQPKKPVRPSRRQKSDDSCDDAEGGAPRLLSLPYDDEQDTKKPSAVNMTQCFFLEYDDDGKTRRDPPRVVIDVVQILPIPAGDITFNQRLLNLAIVAGIDATIEASTHPRFADDPALWDPPELVLAPIMPSLEHPDSQGTRVLPHDFDPDRANEYFYYPVVGQHTSEAMK</sequence>
<dbReference type="Gramene" id="GBG84085">
    <property type="protein sequence ID" value="GBG84085"/>
    <property type="gene ID" value="CBR_g37960"/>
</dbReference>
<gene>
    <name evidence="2" type="ORF">CBR_g37960</name>
</gene>
<reference evidence="2 3" key="1">
    <citation type="journal article" date="2018" name="Cell">
        <title>The Chara Genome: Secondary Complexity and Implications for Plant Terrestrialization.</title>
        <authorList>
            <person name="Nishiyama T."/>
            <person name="Sakayama H."/>
            <person name="Vries J.D."/>
            <person name="Buschmann H."/>
            <person name="Saint-Marcoux D."/>
            <person name="Ullrich K.K."/>
            <person name="Haas F.B."/>
            <person name="Vanderstraeten L."/>
            <person name="Becker D."/>
            <person name="Lang D."/>
            <person name="Vosolsobe S."/>
            <person name="Rombauts S."/>
            <person name="Wilhelmsson P.K.I."/>
            <person name="Janitza P."/>
            <person name="Kern R."/>
            <person name="Heyl A."/>
            <person name="Rumpler F."/>
            <person name="Villalobos L.I.A.C."/>
            <person name="Clay J.M."/>
            <person name="Skokan R."/>
            <person name="Toyoda A."/>
            <person name="Suzuki Y."/>
            <person name="Kagoshima H."/>
            <person name="Schijlen E."/>
            <person name="Tajeshwar N."/>
            <person name="Catarino B."/>
            <person name="Hetherington A.J."/>
            <person name="Saltykova A."/>
            <person name="Bonnot C."/>
            <person name="Breuninger H."/>
            <person name="Symeonidi A."/>
            <person name="Radhakrishnan G.V."/>
            <person name="Van Nieuwerburgh F."/>
            <person name="Deforce D."/>
            <person name="Chang C."/>
            <person name="Karol K.G."/>
            <person name="Hedrich R."/>
            <person name="Ulvskov P."/>
            <person name="Glockner G."/>
            <person name="Delwiche C.F."/>
            <person name="Petrasek J."/>
            <person name="Van de Peer Y."/>
            <person name="Friml J."/>
            <person name="Beilby M."/>
            <person name="Dolan L."/>
            <person name="Kohara Y."/>
            <person name="Sugano S."/>
            <person name="Fujiyama A."/>
            <person name="Delaux P.-M."/>
            <person name="Quint M."/>
            <person name="TheiBen G."/>
            <person name="Hagemann M."/>
            <person name="Harholt J."/>
            <person name="Dunand C."/>
            <person name="Zachgo S."/>
            <person name="Langdale J."/>
            <person name="Maumus F."/>
            <person name="Straeten D.V.D."/>
            <person name="Gould S.B."/>
            <person name="Rensing S.A."/>
        </authorList>
    </citation>
    <scope>NUCLEOTIDE SEQUENCE [LARGE SCALE GENOMIC DNA]</scope>
    <source>
        <strain evidence="2 3">S276</strain>
    </source>
</reference>
<feature type="region of interest" description="Disordered" evidence="1">
    <location>
        <begin position="1"/>
        <end position="164"/>
    </location>
</feature>